<dbReference type="PANTHER" id="PTHR40088:SF1">
    <property type="entry name" value="PECTATE LYASE PEL9"/>
    <property type="match status" value="1"/>
</dbReference>
<evidence type="ECO:0000256" key="3">
    <source>
        <dbReference type="ARBA" id="ARBA00022525"/>
    </source>
</evidence>
<evidence type="ECO:0000313" key="13">
    <source>
        <dbReference type="EMBL" id="CAG9620075.1"/>
    </source>
</evidence>
<comment type="caution">
    <text evidence="13">The sequence shown here is derived from an EMBL/GenBank/DDBJ whole genome shotgun (WGS) entry which is preliminary data.</text>
</comment>
<comment type="similarity">
    <text evidence="8">Belongs to the polysaccharide lyase 9 family.</text>
</comment>
<feature type="domain" description="Ig-like" evidence="9">
    <location>
        <begin position="161"/>
        <end position="232"/>
    </location>
</feature>
<keyword evidence="3" id="KW-0964">Secreted</keyword>
<comment type="subcellular location">
    <subcellularLocation>
        <location evidence="2">Secreted</location>
    </subcellularLocation>
</comment>
<organism evidence="13 14">
    <name type="scientific">Sutcliffiella rhizosphaerae</name>
    <dbReference type="NCBI Taxonomy" id="2880967"/>
    <lineage>
        <taxon>Bacteria</taxon>
        <taxon>Bacillati</taxon>
        <taxon>Bacillota</taxon>
        <taxon>Bacilli</taxon>
        <taxon>Bacillales</taxon>
        <taxon>Bacillaceae</taxon>
        <taxon>Sutcliffiella</taxon>
    </lineage>
</organism>
<dbReference type="SMART" id="SM00710">
    <property type="entry name" value="PbH1"/>
    <property type="match status" value="6"/>
</dbReference>
<dbReference type="Pfam" id="PF07523">
    <property type="entry name" value="Big_3"/>
    <property type="match status" value="2"/>
</dbReference>
<gene>
    <name evidence="13" type="ORF">BACCIP111883_00843</name>
</gene>
<accession>A0ABM8YJV8</accession>
<keyword evidence="7" id="KW-0456">Lyase</keyword>
<dbReference type="InterPro" id="IPR022038">
    <property type="entry name" value="Ig-like_bact"/>
</dbReference>
<dbReference type="Pfam" id="PF25849">
    <property type="entry name" value="PelX_N"/>
    <property type="match status" value="1"/>
</dbReference>
<name>A0ABM8YJV8_9BACI</name>
<dbReference type="InterPro" id="IPR058953">
    <property type="entry name" value="PelX-like_N"/>
</dbReference>
<evidence type="ECO:0000259" key="9">
    <source>
        <dbReference type="Pfam" id="PF07523"/>
    </source>
</evidence>
<dbReference type="Pfam" id="PF22842">
    <property type="entry name" value="Pel9A-like_beta_helix"/>
    <property type="match status" value="1"/>
</dbReference>
<feature type="domain" description="Ig-like" evidence="9">
    <location>
        <begin position="84"/>
        <end position="149"/>
    </location>
</feature>
<feature type="domain" description="Pectate disaccharide-lyase-like N-terminal" evidence="11">
    <location>
        <begin position="270"/>
        <end position="454"/>
    </location>
</feature>
<evidence type="ECO:0000259" key="11">
    <source>
        <dbReference type="Pfam" id="PF25849"/>
    </source>
</evidence>
<dbReference type="InterPro" id="IPR011050">
    <property type="entry name" value="Pectin_lyase_fold/virulence"/>
</dbReference>
<evidence type="ECO:0000256" key="4">
    <source>
        <dbReference type="ARBA" id="ARBA00022723"/>
    </source>
</evidence>
<keyword evidence="6" id="KW-0106">Calcium</keyword>
<dbReference type="Pfam" id="PF25850">
    <property type="entry name" value="PelX_Ig"/>
    <property type="match status" value="1"/>
</dbReference>
<sequence length="1041" mass="113398">MGDSFDAEGIEVEAEYNSGHQREALSHEDLTITISGEAADEYVFEEPGVHTVRVAGLGFENIYTEFDIEVKDAFIESLEIRKLPEKQLYFMEEELKLDGITVYAHYSDGSAVRLMRGEFQTSELDTTSPGEKKITISHKGITSTFTVQVKEKEVTGMEVTTYPKTTYFVGEELEFDELEVSRVFDNGERLTLAGNEFGLDTSNVNTSIPGEYEVVISSQDATIQAITFLVTVRENQVYEWKSIRFGQSSSDARNFLEVKDNGVVELTALEGGGKVTADHDGIIFYYTEVDALEDNFHLTANINVKEYAKNPHDGQESFGIMARDAIGPARDASVFASNIAGVGGYSGGTRNDNGTQGFIRTGVESPDGAGSKGIQSKMLHSEKPQPNNTYPEKEYQLTLAKTNSGYEAQLNDGEKALFYEPDLLQVQDDKIYVGFYAARLATIEVSDIQFNVSATASDAPKVTPPKEPITPEIEILSLDKTSKEEYELKIRTNVDGVAEIRQGLNMIAQEVEVVAGEVLTVPTDIVANGKTNFTITYLPDDTELLTSYKKLITNFTVAMKTFGDGGDIFVSPQGTPNGTGTESFPLDLDTAIAYVKEGQKIIVTEGQYVRKGKLDIKKYNDGTKEARKHLVAAPGTRPVIDFNKRTEGVVLSGNYWHIEGLDFARSAGNTKGFTVGGSHNIIENSRFYEHGDTGLQISRTDGSDNKADWPSHNLILNSTAFDNRDPSDNNADGFAAKLTAGEGNIFRGCIAHNNIDDGWDLYAKAGTGAIGAVVIEDSIAYNNGFLTDGTVGAGDQNGFKLGGEGIHVPHVIKNSIAFGNGAYGFTSNSNPGVIAIDNIAFNNGGGNLSFTTYSHIETDFTINGFLSLQRDYQVRDVYPAHLRSNKNFFFNGTVSENNKGVVLSEESFKSLEPVLPFERAEDGSIILGDFLQLVGEEANISFTPKVLNTKGANGNGKGPVATVHLEAPAGYSVDSIQTESIYLNNQLQPVEVKMEKNKLVLKFSVKDLAKKVEKGSNIPIKVTGSLDNGLVFEGNTTITVK</sequence>
<feature type="domain" description="Pel9A-like right handed beta-helix region" evidence="10">
    <location>
        <begin position="711"/>
        <end position="851"/>
    </location>
</feature>
<dbReference type="Proteomes" id="UP000789833">
    <property type="component" value="Unassembled WGS sequence"/>
</dbReference>
<dbReference type="InterPro" id="IPR058863">
    <property type="entry name" value="PelX-like_Ig"/>
</dbReference>
<evidence type="ECO:0008006" key="15">
    <source>
        <dbReference type="Google" id="ProtNLM"/>
    </source>
</evidence>
<proteinExistence type="inferred from homology"/>
<dbReference type="Gene3D" id="2.160.20.10">
    <property type="entry name" value="Single-stranded right-handed beta-helix, Pectin lyase-like"/>
    <property type="match status" value="1"/>
</dbReference>
<dbReference type="Gene3D" id="2.60.40.3630">
    <property type="match status" value="2"/>
</dbReference>
<feature type="domain" description="Pectate disaccharide-lyase-like central Ig-like" evidence="12">
    <location>
        <begin position="474"/>
        <end position="557"/>
    </location>
</feature>
<keyword evidence="5" id="KW-0732">Signal</keyword>
<evidence type="ECO:0000256" key="6">
    <source>
        <dbReference type="ARBA" id="ARBA00022837"/>
    </source>
</evidence>
<evidence type="ECO:0000256" key="5">
    <source>
        <dbReference type="ARBA" id="ARBA00022729"/>
    </source>
</evidence>
<comment type="cofactor">
    <cofactor evidence="1">
        <name>Ca(2+)</name>
        <dbReference type="ChEBI" id="CHEBI:29108"/>
    </cofactor>
</comment>
<dbReference type="SUPFAM" id="SSF51126">
    <property type="entry name" value="Pectin lyase-like"/>
    <property type="match status" value="1"/>
</dbReference>
<evidence type="ECO:0000256" key="8">
    <source>
        <dbReference type="ARBA" id="ARBA00038263"/>
    </source>
</evidence>
<evidence type="ECO:0000256" key="1">
    <source>
        <dbReference type="ARBA" id="ARBA00001913"/>
    </source>
</evidence>
<keyword evidence="4" id="KW-0479">Metal-binding</keyword>
<dbReference type="InterPro" id="IPR052052">
    <property type="entry name" value="Polysaccharide_Lyase_9"/>
</dbReference>
<evidence type="ECO:0000256" key="7">
    <source>
        <dbReference type="ARBA" id="ARBA00023239"/>
    </source>
</evidence>
<dbReference type="EMBL" id="CAKJTJ010000003">
    <property type="protein sequence ID" value="CAG9620075.1"/>
    <property type="molecule type" value="Genomic_DNA"/>
</dbReference>
<keyword evidence="14" id="KW-1185">Reference proteome</keyword>
<reference evidence="13 14" key="1">
    <citation type="submission" date="2021-10" db="EMBL/GenBank/DDBJ databases">
        <authorList>
            <person name="Criscuolo A."/>
        </authorList>
    </citation>
    <scope>NUCLEOTIDE SEQUENCE [LARGE SCALE GENOMIC DNA]</scope>
    <source>
        <strain evidence="14">CIP 111883</strain>
    </source>
</reference>
<evidence type="ECO:0000256" key="2">
    <source>
        <dbReference type="ARBA" id="ARBA00004613"/>
    </source>
</evidence>
<dbReference type="PANTHER" id="PTHR40088">
    <property type="entry name" value="PECTATE LYASE (EUROFUNG)"/>
    <property type="match status" value="1"/>
</dbReference>
<dbReference type="InterPro" id="IPR053868">
    <property type="entry name" value="Pel9A-like_beta_helix"/>
</dbReference>
<dbReference type="RefSeq" id="WP_230500010.1">
    <property type="nucleotide sequence ID" value="NZ_CAKJTJ010000003.1"/>
</dbReference>
<dbReference type="InterPro" id="IPR006626">
    <property type="entry name" value="PbH1"/>
</dbReference>
<dbReference type="InterPro" id="IPR012334">
    <property type="entry name" value="Pectin_lyas_fold"/>
</dbReference>
<evidence type="ECO:0000259" key="10">
    <source>
        <dbReference type="Pfam" id="PF22842"/>
    </source>
</evidence>
<evidence type="ECO:0000313" key="14">
    <source>
        <dbReference type="Proteomes" id="UP000789833"/>
    </source>
</evidence>
<evidence type="ECO:0000259" key="12">
    <source>
        <dbReference type="Pfam" id="PF25850"/>
    </source>
</evidence>
<protein>
    <recommendedName>
        <fullName evidence="15">Pectate disaccharide-lyase</fullName>
    </recommendedName>
</protein>